<reference evidence="2" key="2">
    <citation type="submission" date="2011-02" db="EMBL/GenBank/DDBJ databases">
        <authorList>
            <person name="MacLean D."/>
        </authorList>
    </citation>
    <scope>NUCLEOTIDE SEQUENCE</scope>
</reference>
<sequence>MPKRSNPKRASPITMLTGRPPSLVDIVVFGSPCETYRDPKKHCLKQRSEQGIILGKSDETTGFRDFVWLPRDRVLKDVLQNGEEFELEELARTRQAGYVAMDHTGAARQVQLVGSREKLSSMGPEPTCGGTGQNDLRRSERARQKSFKKAEADMDILTVLQPSRALVNAVTTAVSVDTSPTSHDVVNAVIAAVSQVFRSVFSHLPDPKNYREAM</sequence>
<accession>F0X2X9</accession>
<organism evidence="2">
    <name type="scientific">Albugo laibachii Nc14</name>
    <dbReference type="NCBI Taxonomy" id="890382"/>
    <lineage>
        <taxon>Eukaryota</taxon>
        <taxon>Sar</taxon>
        <taxon>Stramenopiles</taxon>
        <taxon>Oomycota</taxon>
        <taxon>Peronosporomycetes</taxon>
        <taxon>Albuginales</taxon>
        <taxon>Albuginaceae</taxon>
        <taxon>Albugo</taxon>
    </lineage>
</organism>
<reference evidence="2" key="1">
    <citation type="journal article" date="2011" name="PLoS Biol.">
        <title>Gene gain and loss during evolution of obligate parasitism in the white rust pathogen of Arabidopsis thaliana.</title>
        <authorList>
            <person name="Kemen E."/>
            <person name="Gardiner A."/>
            <person name="Schultz-Larsen T."/>
            <person name="Kemen A.C."/>
            <person name="Balmuth A.L."/>
            <person name="Robert-Seilaniantz A."/>
            <person name="Bailey K."/>
            <person name="Holub E."/>
            <person name="Studholme D.J."/>
            <person name="Maclean D."/>
            <person name="Jones J.D."/>
        </authorList>
    </citation>
    <scope>NUCLEOTIDE SEQUENCE</scope>
</reference>
<dbReference type="HOGENOM" id="CLU_1206879_0_0_1"/>
<evidence type="ECO:0000256" key="1">
    <source>
        <dbReference type="SAM" id="MobiDB-lite"/>
    </source>
</evidence>
<dbReference type="AlphaFoldDB" id="F0X2X9"/>
<proteinExistence type="predicted"/>
<gene>
    <name evidence="2" type="primary">AlNc14C2412G13231</name>
    <name evidence="2" type="ORF">ALNC14_144810</name>
</gene>
<evidence type="ECO:0000313" key="2">
    <source>
        <dbReference type="EMBL" id="CCA28337.1"/>
    </source>
</evidence>
<protein>
    <submittedName>
        <fullName evidence="2">AlNc14C2412G13231 protein</fullName>
    </submittedName>
</protein>
<feature type="region of interest" description="Disordered" evidence="1">
    <location>
        <begin position="116"/>
        <end position="141"/>
    </location>
</feature>
<dbReference type="EMBL" id="FR825524">
    <property type="protein sequence ID" value="CCA28337.1"/>
    <property type="molecule type" value="Genomic_DNA"/>
</dbReference>
<name>F0X2X9_9STRA</name>